<organism evidence="1 2">
    <name type="scientific">Virgibacillus natechei</name>
    <dbReference type="NCBI Taxonomy" id="1216297"/>
    <lineage>
        <taxon>Bacteria</taxon>
        <taxon>Bacillati</taxon>
        <taxon>Bacillota</taxon>
        <taxon>Bacilli</taxon>
        <taxon>Bacillales</taxon>
        <taxon>Bacillaceae</taxon>
        <taxon>Virgibacillus</taxon>
    </lineage>
</organism>
<proteinExistence type="predicted"/>
<name>A0ABS4IFM9_9BACI</name>
<gene>
    <name evidence="1" type="ORF">J2Z83_001856</name>
</gene>
<dbReference type="Proteomes" id="UP001519345">
    <property type="component" value="Unassembled WGS sequence"/>
</dbReference>
<evidence type="ECO:0008006" key="3">
    <source>
        <dbReference type="Google" id="ProtNLM"/>
    </source>
</evidence>
<evidence type="ECO:0000313" key="2">
    <source>
        <dbReference type="Proteomes" id="UP001519345"/>
    </source>
</evidence>
<accession>A0ABS4IFM9</accession>
<keyword evidence="2" id="KW-1185">Reference proteome</keyword>
<reference evidence="1 2" key="1">
    <citation type="submission" date="2021-03" db="EMBL/GenBank/DDBJ databases">
        <title>Genomic Encyclopedia of Type Strains, Phase IV (KMG-IV): sequencing the most valuable type-strain genomes for metagenomic binning, comparative biology and taxonomic classification.</title>
        <authorList>
            <person name="Goeker M."/>
        </authorList>
    </citation>
    <scope>NUCLEOTIDE SEQUENCE [LARGE SCALE GENOMIC DNA]</scope>
    <source>
        <strain evidence="1 2">DSM 25609</strain>
    </source>
</reference>
<sequence>MLDQLYTLLSITLFSPIPDDKPVYVDETALIP</sequence>
<evidence type="ECO:0000313" key="1">
    <source>
        <dbReference type="EMBL" id="MBP1969748.1"/>
    </source>
</evidence>
<comment type="caution">
    <text evidence="1">The sequence shown here is derived from an EMBL/GenBank/DDBJ whole genome shotgun (WGS) entry which is preliminary data.</text>
</comment>
<dbReference type="EMBL" id="JAGGKX010000008">
    <property type="protein sequence ID" value="MBP1969748.1"/>
    <property type="molecule type" value="Genomic_DNA"/>
</dbReference>
<protein>
    <recommendedName>
        <fullName evidence="3">Transposase</fullName>
    </recommendedName>
</protein>